<dbReference type="RefSeq" id="WP_177671776.1">
    <property type="nucleotide sequence ID" value="NZ_JACRSY010000014.1"/>
</dbReference>
<evidence type="ECO:0000313" key="2">
    <source>
        <dbReference type="EMBL" id="MBC8579820.1"/>
    </source>
</evidence>
<dbReference type="Gene3D" id="3.30.2130.10">
    <property type="entry name" value="VC0802-like"/>
    <property type="match status" value="1"/>
</dbReference>
<organism evidence="2 3">
    <name type="scientific">Zhenhengia yiwuensis</name>
    <dbReference type="NCBI Taxonomy" id="2763666"/>
    <lineage>
        <taxon>Bacteria</taxon>
        <taxon>Bacillati</taxon>
        <taxon>Bacillota</taxon>
        <taxon>Clostridia</taxon>
        <taxon>Lachnospirales</taxon>
        <taxon>Lachnospiraceae</taxon>
        <taxon>Zhenhengia</taxon>
    </lineage>
</organism>
<dbReference type="InterPro" id="IPR002912">
    <property type="entry name" value="ACT_dom"/>
</dbReference>
<dbReference type="Pfam" id="PF19571">
    <property type="entry name" value="ACT_8"/>
    <property type="match status" value="1"/>
</dbReference>
<dbReference type="CDD" id="cd04882">
    <property type="entry name" value="ACT_Bt0572_2"/>
    <property type="match status" value="1"/>
</dbReference>
<protein>
    <submittedName>
        <fullName evidence="2">ACT domain-containing protein</fullName>
    </submittedName>
</protein>
<evidence type="ECO:0000313" key="3">
    <source>
        <dbReference type="Proteomes" id="UP000655830"/>
    </source>
</evidence>
<dbReference type="InterPro" id="IPR045865">
    <property type="entry name" value="ACT-like_dom_sf"/>
</dbReference>
<reference evidence="2" key="1">
    <citation type="submission" date="2020-08" db="EMBL/GenBank/DDBJ databases">
        <title>Genome public.</title>
        <authorList>
            <person name="Liu C."/>
            <person name="Sun Q."/>
        </authorList>
    </citation>
    <scope>NUCLEOTIDE SEQUENCE</scope>
    <source>
        <strain evidence="2">NSJ-12</strain>
    </source>
</reference>
<sequence>MIIQQLSVFVENKSGRLFEVMQILGDANINVSALSIADTSDYGIVRLIVSNPDEALRLLKDQQFSVQKTPVIGCKVPNTPGGLKTLLTYLAEDNISIEYMYAFSIGDDASIILRTENCEKTIDALSRHEMELVKASDIYQI</sequence>
<dbReference type="PANTHER" id="PTHR40099:SF1">
    <property type="entry name" value="ACETOLACTATE SYNTHASE, SMALL SUBUNIT"/>
    <property type="match status" value="1"/>
</dbReference>
<name>A0A926EIV4_9FIRM</name>
<dbReference type="AlphaFoldDB" id="A0A926EIV4"/>
<dbReference type="PROSITE" id="PS51671">
    <property type="entry name" value="ACT"/>
    <property type="match status" value="1"/>
</dbReference>
<dbReference type="InterPro" id="IPR045739">
    <property type="entry name" value="ACT_dom_pair"/>
</dbReference>
<dbReference type="Proteomes" id="UP000655830">
    <property type="component" value="Unassembled WGS sequence"/>
</dbReference>
<evidence type="ECO:0000259" key="1">
    <source>
        <dbReference type="PROSITE" id="PS51671"/>
    </source>
</evidence>
<feature type="domain" description="ACT" evidence="1">
    <location>
        <begin position="5"/>
        <end position="81"/>
    </location>
</feature>
<dbReference type="PANTHER" id="PTHR40099">
    <property type="entry name" value="ACETOLACTATE SYNTHASE, SMALL SUBUNIT"/>
    <property type="match status" value="1"/>
</dbReference>
<accession>A0A926EIV4</accession>
<keyword evidence="3" id="KW-1185">Reference proteome</keyword>
<comment type="caution">
    <text evidence="2">The sequence shown here is derived from an EMBL/GenBank/DDBJ whole genome shotgun (WGS) entry which is preliminary data.</text>
</comment>
<dbReference type="SUPFAM" id="SSF55021">
    <property type="entry name" value="ACT-like"/>
    <property type="match status" value="2"/>
</dbReference>
<gene>
    <name evidence="2" type="ORF">H8718_09805</name>
</gene>
<dbReference type="CDD" id="cd04908">
    <property type="entry name" value="ACT_Bt0572_1"/>
    <property type="match status" value="1"/>
</dbReference>
<dbReference type="EMBL" id="JACRSY010000014">
    <property type="protein sequence ID" value="MBC8579820.1"/>
    <property type="molecule type" value="Genomic_DNA"/>
</dbReference>
<proteinExistence type="predicted"/>